<dbReference type="PANTHER" id="PTHR33915:SF1">
    <property type="entry name" value="OS04G0644100 PROTEIN"/>
    <property type="match status" value="1"/>
</dbReference>
<dbReference type="InterPro" id="IPR001660">
    <property type="entry name" value="SAM"/>
</dbReference>
<dbReference type="CDD" id="cd09487">
    <property type="entry name" value="SAM_superfamily"/>
    <property type="match status" value="1"/>
</dbReference>
<dbReference type="GeneID" id="113741534"/>
<name>A0A6P6XDC4_COFAR</name>
<keyword evidence="2" id="KW-1185">Reference proteome</keyword>
<accession>A0A6P6XDC4</accession>
<dbReference type="OrthoDB" id="1887912at2759"/>
<proteinExistence type="predicted"/>
<feature type="domain" description="SAM" evidence="1">
    <location>
        <begin position="19"/>
        <end position="58"/>
    </location>
</feature>
<dbReference type="Proteomes" id="UP001652660">
    <property type="component" value="Chromosome 4e"/>
</dbReference>
<evidence type="ECO:0000313" key="2">
    <source>
        <dbReference type="Proteomes" id="UP001652660"/>
    </source>
</evidence>
<dbReference type="PANTHER" id="PTHR33915">
    <property type="entry name" value="OSJNBA0033G05.11 PROTEIN"/>
    <property type="match status" value="1"/>
</dbReference>
<dbReference type="AlphaFoldDB" id="A0A6P6XDC4"/>
<dbReference type="RefSeq" id="XP_027124871.1">
    <property type="nucleotide sequence ID" value="XM_027269070.2"/>
</dbReference>
<protein>
    <recommendedName>
        <fullName evidence="1">SAM domain-containing protein</fullName>
    </recommendedName>
</protein>
<dbReference type="InterPro" id="IPR013761">
    <property type="entry name" value="SAM/pointed_sf"/>
</dbReference>
<gene>
    <name evidence="3" type="primary">LOC113741534</name>
</gene>
<organism evidence="2 3">
    <name type="scientific">Coffea arabica</name>
    <name type="common">Arabian coffee</name>
    <dbReference type="NCBI Taxonomy" id="13443"/>
    <lineage>
        <taxon>Eukaryota</taxon>
        <taxon>Viridiplantae</taxon>
        <taxon>Streptophyta</taxon>
        <taxon>Embryophyta</taxon>
        <taxon>Tracheophyta</taxon>
        <taxon>Spermatophyta</taxon>
        <taxon>Magnoliopsida</taxon>
        <taxon>eudicotyledons</taxon>
        <taxon>Gunneridae</taxon>
        <taxon>Pentapetalae</taxon>
        <taxon>asterids</taxon>
        <taxon>lamiids</taxon>
        <taxon>Gentianales</taxon>
        <taxon>Rubiaceae</taxon>
        <taxon>Ixoroideae</taxon>
        <taxon>Gardenieae complex</taxon>
        <taxon>Bertiereae - Coffeeae clade</taxon>
        <taxon>Coffeeae</taxon>
        <taxon>Coffea</taxon>
    </lineage>
</organism>
<evidence type="ECO:0000259" key="1">
    <source>
        <dbReference type="Pfam" id="PF07647"/>
    </source>
</evidence>
<evidence type="ECO:0000313" key="3">
    <source>
        <dbReference type="RefSeq" id="XP_027124871.1"/>
    </source>
</evidence>
<reference evidence="2" key="1">
    <citation type="journal article" date="2025" name="Foods">
        <title>Unveiling the Microbial Signatures of Arabica Coffee Cherries: Insights into Ripeness Specific Diversity, Functional Traits, and Implications for Quality and Safety.</title>
        <authorList>
            <consortium name="RefSeq"/>
            <person name="Tenea G.N."/>
            <person name="Cifuentes V."/>
            <person name="Reyes P."/>
            <person name="Cevallos-Vallejos M."/>
        </authorList>
    </citation>
    <scope>NUCLEOTIDE SEQUENCE [LARGE SCALE GENOMIC DNA]</scope>
</reference>
<reference evidence="3" key="2">
    <citation type="submission" date="2025-08" db="UniProtKB">
        <authorList>
            <consortium name="RefSeq"/>
        </authorList>
    </citation>
    <scope>IDENTIFICATION</scope>
    <source>
        <tissue evidence="3">Leaves</tissue>
    </source>
</reference>
<sequence length="214" mass="24294">MDWFSWLSKTSLDPSTAYDYALTFAQNELEEDDIAHFNHEFLQSMGISVAKHRLEILKFARKDKTRSLRPLLRLLIAVKQAKNYVAKHIRVRVGQDSSAHTMIPVPQMNKSSRWKAAMLRANRKLIQTTKRGRPTLLAGGTNSNTPPVVAGQEILMLTNGSPLESDSSSNSSSDTDVQDFHFHNEKLNCSDGEFWSNGIEELKWETMFQNLKPT</sequence>
<dbReference type="SUPFAM" id="SSF47769">
    <property type="entry name" value="SAM/Pointed domain"/>
    <property type="match status" value="1"/>
</dbReference>
<dbReference type="Pfam" id="PF07647">
    <property type="entry name" value="SAM_2"/>
    <property type="match status" value="1"/>
</dbReference>
<dbReference type="Gene3D" id="1.10.150.50">
    <property type="entry name" value="Transcription Factor, Ets-1"/>
    <property type="match status" value="1"/>
</dbReference>